<feature type="compositionally biased region" description="Low complexity" evidence="1">
    <location>
        <begin position="124"/>
        <end position="149"/>
    </location>
</feature>
<evidence type="ECO:0000313" key="3">
    <source>
        <dbReference type="Proteomes" id="UP001221757"/>
    </source>
</evidence>
<proteinExistence type="predicted"/>
<gene>
    <name evidence="2" type="ORF">B0H17DRAFT_1215213</name>
</gene>
<organism evidence="2 3">
    <name type="scientific">Mycena rosella</name>
    <name type="common">Pink bonnet</name>
    <name type="synonym">Agaricus rosellus</name>
    <dbReference type="NCBI Taxonomy" id="1033263"/>
    <lineage>
        <taxon>Eukaryota</taxon>
        <taxon>Fungi</taxon>
        <taxon>Dikarya</taxon>
        <taxon>Basidiomycota</taxon>
        <taxon>Agaricomycotina</taxon>
        <taxon>Agaricomycetes</taxon>
        <taxon>Agaricomycetidae</taxon>
        <taxon>Agaricales</taxon>
        <taxon>Marasmiineae</taxon>
        <taxon>Mycenaceae</taxon>
        <taxon>Mycena</taxon>
    </lineage>
</organism>
<comment type="caution">
    <text evidence="2">The sequence shown here is derived from an EMBL/GenBank/DDBJ whole genome shotgun (WGS) entry which is preliminary data.</text>
</comment>
<name>A0AAD7CNQ1_MYCRO</name>
<dbReference type="AlphaFoldDB" id="A0AAD7CNQ1"/>
<accession>A0AAD7CNQ1</accession>
<feature type="region of interest" description="Disordered" evidence="1">
    <location>
        <begin position="123"/>
        <end position="149"/>
    </location>
</feature>
<feature type="non-terminal residue" evidence="2">
    <location>
        <position position="1"/>
    </location>
</feature>
<dbReference type="EMBL" id="JARKIE010000360">
    <property type="protein sequence ID" value="KAJ7651754.1"/>
    <property type="molecule type" value="Genomic_DNA"/>
</dbReference>
<evidence type="ECO:0000313" key="2">
    <source>
        <dbReference type="EMBL" id="KAJ7651754.1"/>
    </source>
</evidence>
<keyword evidence="3" id="KW-1185">Reference proteome</keyword>
<evidence type="ECO:0000256" key="1">
    <source>
        <dbReference type="SAM" id="MobiDB-lite"/>
    </source>
</evidence>
<sequence>HLFDPGSQQSFFVNTALASAADIAADVAFVSLRPNHDPQLLPAPPPAVLAALRPPHNTRAPPALTPHTLISLAAVLLGYPVAYAPAADAAAAPFLAQTPLDVYTCAVRPPDAAWEHTTAQVLVPPRASPTRASRPRTSPQRSTRASGRA</sequence>
<protein>
    <submittedName>
        <fullName evidence="2">Uncharacterized protein</fullName>
    </submittedName>
</protein>
<dbReference type="Proteomes" id="UP001221757">
    <property type="component" value="Unassembled WGS sequence"/>
</dbReference>
<reference evidence="2" key="1">
    <citation type="submission" date="2023-03" db="EMBL/GenBank/DDBJ databases">
        <title>Massive genome expansion in bonnet fungi (Mycena s.s.) driven by repeated elements and novel gene families across ecological guilds.</title>
        <authorList>
            <consortium name="Lawrence Berkeley National Laboratory"/>
            <person name="Harder C.B."/>
            <person name="Miyauchi S."/>
            <person name="Viragh M."/>
            <person name="Kuo A."/>
            <person name="Thoen E."/>
            <person name="Andreopoulos B."/>
            <person name="Lu D."/>
            <person name="Skrede I."/>
            <person name="Drula E."/>
            <person name="Henrissat B."/>
            <person name="Morin E."/>
            <person name="Kohler A."/>
            <person name="Barry K."/>
            <person name="LaButti K."/>
            <person name="Morin E."/>
            <person name="Salamov A."/>
            <person name="Lipzen A."/>
            <person name="Mereny Z."/>
            <person name="Hegedus B."/>
            <person name="Baldrian P."/>
            <person name="Stursova M."/>
            <person name="Weitz H."/>
            <person name="Taylor A."/>
            <person name="Grigoriev I.V."/>
            <person name="Nagy L.G."/>
            <person name="Martin F."/>
            <person name="Kauserud H."/>
        </authorList>
    </citation>
    <scope>NUCLEOTIDE SEQUENCE</scope>
    <source>
        <strain evidence="2">CBHHK067</strain>
    </source>
</reference>